<dbReference type="AlphaFoldDB" id="A0A7W4JE59"/>
<dbReference type="Proteomes" id="UP000525623">
    <property type="component" value="Unassembled WGS sequence"/>
</dbReference>
<dbReference type="EMBL" id="JABEQL010000010">
    <property type="protein sequence ID" value="MBB2179404.1"/>
    <property type="molecule type" value="Genomic_DNA"/>
</dbReference>
<proteinExistence type="predicted"/>
<organism evidence="1 2">
    <name type="scientific">Gluconacetobacter tumulicola</name>
    <dbReference type="NCBI Taxonomy" id="1017177"/>
    <lineage>
        <taxon>Bacteria</taxon>
        <taxon>Pseudomonadati</taxon>
        <taxon>Pseudomonadota</taxon>
        <taxon>Alphaproteobacteria</taxon>
        <taxon>Acetobacterales</taxon>
        <taxon>Acetobacteraceae</taxon>
        <taxon>Gluconacetobacter</taxon>
    </lineage>
</organism>
<comment type="caution">
    <text evidence="1">The sequence shown here is derived from an EMBL/GenBank/DDBJ whole genome shotgun (WGS) entry which is preliminary data.</text>
</comment>
<sequence length="57" mass="5720">MPAGPAAEISRIAILKTAWSGGFACPLAKCAAIVSGIGRPSSIQLMAALSGCFENNV</sequence>
<protein>
    <submittedName>
        <fullName evidence="1">Uncharacterized protein</fullName>
    </submittedName>
</protein>
<name>A0A7W4JE59_9PROT</name>
<accession>A0A7W4JE59</accession>
<evidence type="ECO:0000313" key="2">
    <source>
        <dbReference type="Proteomes" id="UP000525623"/>
    </source>
</evidence>
<dbReference type="RefSeq" id="WP_182966096.1">
    <property type="nucleotide sequence ID" value="NZ_BAABGC010000015.1"/>
</dbReference>
<reference evidence="1 2" key="1">
    <citation type="submission" date="2020-04" db="EMBL/GenBank/DDBJ databases">
        <title>Description of novel Gluconacetobacter.</title>
        <authorList>
            <person name="Sombolestani A."/>
        </authorList>
    </citation>
    <scope>NUCLEOTIDE SEQUENCE [LARGE SCALE GENOMIC DNA]</scope>
    <source>
        <strain evidence="1 2">LMG 27725</strain>
    </source>
</reference>
<keyword evidence="2" id="KW-1185">Reference proteome</keyword>
<gene>
    <name evidence="1" type="ORF">HLH29_09500</name>
</gene>
<evidence type="ECO:0000313" key="1">
    <source>
        <dbReference type="EMBL" id="MBB2179404.1"/>
    </source>
</evidence>